<sequence length="107" mass="12293">MALRSNILRAAAGLRLAPRVFIKRRTFTSSVSRLEQQTQNPSSFKEGMSAFRPFGAPFIKVFLGAIFSYQLIYFTWMKLETWENKKLKNEEMQALEKKAKELAASAK</sequence>
<dbReference type="GeneID" id="55988601"/>
<dbReference type="OrthoDB" id="2120024at2759"/>
<dbReference type="Proteomes" id="UP000509510">
    <property type="component" value="Chromosome I"/>
</dbReference>
<dbReference type="EMBL" id="CP055898">
    <property type="protein sequence ID" value="QKX54006.1"/>
    <property type="molecule type" value="Genomic_DNA"/>
</dbReference>
<dbReference type="KEGG" id="trg:TRUGW13939_01088"/>
<dbReference type="AlphaFoldDB" id="A0A7H8QJD8"/>
<evidence type="ECO:0000313" key="2">
    <source>
        <dbReference type="EMBL" id="QKX54006.1"/>
    </source>
</evidence>
<evidence type="ECO:0000313" key="3">
    <source>
        <dbReference type="Proteomes" id="UP000509510"/>
    </source>
</evidence>
<feature type="transmembrane region" description="Helical" evidence="1">
    <location>
        <begin position="54"/>
        <end position="76"/>
    </location>
</feature>
<keyword evidence="1" id="KW-0472">Membrane</keyword>
<protein>
    <submittedName>
        <fullName evidence="2">Uncharacterized protein</fullName>
    </submittedName>
</protein>
<organism evidence="2 3">
    <name type="scientific">Talaromyces rugulosus</name>
    <name type="common">Penicillium rugulosum</name>
    <dbReference type="NCBI Taxonomy" id="121627"/>
    <lineage>
        <taxon>Eukaryota</taxon>
        <taxon>Fungi</taxon>
        <taxon>Dikarya</taxon>
        <taxon>Ascomycota</taxon>
        <taxon>Pezizomycotina</taxon>
        <taxon>Eurotiomycetes</taxon>
        <taxon>Eurotiomycetidae</taxon>
        <taxon>Eurotiales</taxon>
        <taxon>Trichocomaceae</taxon>
        <taxon>Talaromyces</taxon>
        <taxon>Talaromyces sect. Islandici</taxon>
    </lineage>
</organism>
<accession>A0A7H8QJD8</accession>
<name>A0A7H8QJD8_TALRU</name>
<keyword evidence="3" id="KW-1185">Reference proteome</keyword>
<evidence type="ECO:0000256" key="1">
    <source>
        <dbReference type="SAM" id="Phobius"/>
    </source>
</evidence>
<keyword evidence="1" id="KW-0812">Transmembrane</keyword>
<reference evidence="3" key="1">
    <citation type="submission" date="2020-06" db="EMBL/GenBank/DDBJ databases">
        <title>A chromosome-scale genome assembly of Talaromyces rugulosus W13939.</title>
        <authorList>
            <person name="Wang B."/>
            <person name="Guo L."/>
            <person name="Ye K."/>
            <person name="Wang L."/>
        </authorList>
    </citation>
    <scope>NUCLEOTIDE SEQUENCE [LARGE SCALE GENOMIC DNA]</scope>
    <source>
        <strain evidence="3">W13939</strain>
    </source>
</reference>
<keyword evidence="1" id="KW-1133">Transmembrane helix</keyword>
<dbReference type="RefSeq" id="XP_035340185.1">
    <property type="nucleotide sequence ID" value="XM_035484292.1"/>
</dbReference>
<proteinExistence type="predicted"/>
<gene>
    <name evidence="2" type="ORF">TRUGW13939_01088</name>
</gene>